<comment type="catalytic activity">
    <reaction evidence="1">
        <text>Hydrolysis of terminal, non-reducing alpha-D-galactose residues in alpha-D-galactosides, including galactose oligosaccharides, galactomannans and galactolipids.</text>
        <dbReference type="EC" id="3.2.1.22"/>
    </reaction>
</comment>
<evidence type="ECO:0000259" key="9">
    <source>
        <dbReference type="Pfam" id="PF17801"/>
    </source>
</evidence>
<evidence type="ECO:0000256" key="2">
    <source>
        <dbReference type="ARBA" id="ARBA00009743"/>
    </source>
</evidence>
<feature type="domain" description="Alpha galactosidase C-terminal" evidence="9">
    <location>
        <begin position="342"/>
        <end position="406"/>
    </location>
</feature>
<dbReference type="InterPro" id="IPR013785">
    <property type="entry name" value="Aldolase_TIM"/>
</dbReference>
<comment type="similarity">
    <text evidence="2 7">Belongs to the glycosyl hydrolase 27 family.</text>
</comment>
<dbReference type="PANTHER" id="PTHR11452:SF83">
    <property type="entry name" value="ALPHA-GALACTOSIDASE"/>
    <property type="match status" value="1"/>
</dbReference>
<evidence type="ECO:0000256" key="6">
    <source>
        <dbReference type="ARBA" id="ARBA00023295"/>
    </source>
</evidence>
<sequence>MLFSAALLIVGCLGSTVGLENGLARTPPMGWMSWTIFWCQIDCIKYPGKCINERMYKDMADRLVEDGYKDFGYNRVHIDDCWMEMKRDKTGTLIADRDRFPSGIQALSRYMHAKGILLGIYEDYGNKTCGGYPGSQYYLEKDANTFAEWEVDYLKLDGCYAEEDDMAIGYPAMSDFLKKTGRDIVYSCSWPAYLEDEPEKVDYNVIGKYCNLWRNYGDISAKWSSIQKIIDYYTENQDKLIPAAGPGRWHDPDMIVVGQNTVTPDQSRTQMSLWSIWSAPLIMSNDLRVIKPVYKKILQNSLVIAVDQDPLGIMGRMIFNNSDFAVYLKPITPVDTDKNLYSYAVVFFNRNTDRSSVVSIMYGQLGLNNPLGYFVQDLWENQYLGLKRSIDVYVATIPPTGVKMIKATLAHKFFIDTPTA</sequence>
<dbReference type="InterPro" id="IPR013780">
    <property type="entry name" value="Glyco_hydro_b"/>
</dbReference>
<evidence type="ECO:0000256" key="3">
    <source>
        <dbReference type="ARBA" id="ARBA00012755"/>
    </source>
</evidence>
<dbReference type="FunFam" id="3.20.20.70:FF:000197">
    <property type="entry name" value="Alpha-galactosidase"/>
    <property type="match status" value="1"/>
</dbReference>
<dbReference type="GO" id="GO:0009311">
    <property type="term" value="P:oligosaccharide metabolic process"/>
    <property type="evidence" value="ECO:0007669"/>
    <property type="project" value="TreeGrafter"/>
</dbReference>
<dbReference type="InterPro" id="IPR017853">
    <property type="entry name" value="GH"/>
</dbReference>
<dbReference type="EC" id="3.2.1.-" evidence="7"/>
<accession>A0A914WPP0</accession>
<dbReference type="SUPFAM" id="SSF51445">
    <property type="entry name" value="(Trans)glycosidases"/>
    <property type="match status" value="1"/>
</dbReference>
<dbReference type="GO" id="GO:0004557">
    <property type="term" value="F:alpha-galactosidase activity"/>
    <property type="evidence" value="ECO:0007669"/>
    <property type="project" value="UniProtKB-EC"/>
</dbReference>
<dbReference type="CDD" id="cd14792">
    <property type="entry name" value="GH27"/>
    <property type="match status" value="1"/>
</dbReference>
<dbReference type="Proteomes" id="UP000887566">
    <property type="component" value="Unplaced"/>
</dbReference>
<protein>
    <recommendedName>
        <fullName evidence="3 7">Alpha-galactosidase</fullName>
        <ecNumber evidence="7">3.2.1.-</ecNumber>
    </recommendedName>
</protein>
<dbReference type="WBParaSite" id="PSAMB.scaffold4692size13845.g24935.t1">
    <property type="protein sequence ID" value="PSAMB.scaffold4692size13845.g24935.t1"/>
    <property type="gene ID" value="PSAMB.scaffold4692size13845.g24935"/>
</dbReference>
<dbReference type="InterPro" id="IPR002241">
    <property type="entry name" value="Glyco_hydro_27"/>
</dbReference>
<dbReference type="Pfam" id="PF16499">
    <property type="entry name" value="Melibiase_2"/>
    <property type="match status" value="1"/>
</dbReference>
<organism evidence="10 11">
    <name type="scientific">Plectus sambesii</name>
    <dbReference type="NCBI Taxonomy" id="2011161"/>
    <lineage>
        <taxon>Eukaryota</taxon>
        <taxon>Metazoa</taxon>
        <taxon>Ecdysozoa</taxon>
        <taxon>Nematoda</taxon>
        <taxon>Chromadorea</taxon>
        <taxon>Plectida</taxon>
        <taxon>Plectina</taxon>
        <taxon>Plectoidea</taxon>
        <taxon>Plectidae</taxon>
        <taxon>Plectus</taxon>
    </lineage>
</organism>
<keyword evidence="10" id="KW-1185">Reference proteome</keyword>
<evidence type="ECO:0000256" key="8">
    <source>
        <dbReference type="SAM" id="SignalP"/>
    </source>
</evidence>
<dbReference type="Pfam" id="PF17801">
    <property type="entry name" value="Melibiase_C"/>
    <property type="match status" value="1"/>
</dbReference>
<dbReference type="InterPro" id="IPR000111">
    <property type="entry name" value="Glyco_hydro_27/36_CS"/>
</dbReference>
<comment type="subunit">
    <text evidence="7">Homodimer.</text>
</comment>
<dbReference type="PRINTS" id="PR00740">
    <property type="entry name" value="GLHYDRLASE27"/>
</dbReference>
<keyword evidence="5 7" id="KW-0378">Hydrolase</keyword>
<keyword evidence="6 7" id="KW-0326">Glycosidase</keyword>
<dbReference type="Gene3D" id="2.60.40.1180">
    <property type="entry name" value="Golgi alpha-mannosidase II"/>
    <property type="match status" value="1"/>
</dbReference>
<evidence type="ECO:0000256" key="5">
    <source>
        <dbReference type="ARBA" id="ARBA00022801"/>
    </source>
</evidence>
<proteinExistence type="inferred from homology"/>
<dbReference type="GO" id="GO:0016139">
    <property type="term" value="P:glycoside catabolic process"/>
    <property type="evidence" value="ECO:0007669"/>
    <property type="project" value="TreeGrafter"/>
</dbReference>
<dbReference type="Gene3D" id="3.20.20.70">
    <property type="entry name" value="Aldolase class I"/>
    <property type="match status" value="1"/>
</dbReference>
<dbReference type="AlphaFoldDB" id="A0A914WPP0"/>
<keyword evidence="4 8" id="KW-0732">Signal</keyword>
<evidence type="ECO:0000313" key="10">
    <source>
        <dbReference type="Proteomes" id="UP000887566"/>
    </source>
</evidence>
<feature type="signal peptide" evidence="8">
    <location>
        <begin position="1"/>
        <end position="18"/>
    </location>
</feature>
<evidence type="ECO:0000256" key="1">
    <source>
        <dbReference type="ARBA" id="ARBA00001255"/>
    </source>
</evidence>
<dbReference type="PROSITE" id="PS00512">
    <property type="entry name" value="ALPHA_GALACTOSIDASE"/>
    <property type="match status" value="1"/>
</dbReference>
<dbReference type="SUPFAM" id="SSF51011">
    <property type="entry name" value="Glycosyl hydrolase domain"/>
    <property type="match status" value="1"/>
</dbReference>
<evidence type="ECO:0000256" key="7">
    <source>
        <dbReference type="RuleBase" id="RU361168"/>
    </source>
</evidence>
<reference evidence="11" key="1">
    <citation type="submission" date="2022-11" db="UniProtKB">
        <authorList>
            <consortium name="WormBaseParasite"/>
        </authorList>
    </citation>
    <scope>IDENTIFICATION</scope>
</reference>
<name>A0A914WPP0_9BILA</name>
<dbReference type="PANTHER" id="PTHR11452">
    <property type="entry name" value="ALPHA-GALACTOSIDASE/ALPHA-N-ACETYLGALACTOSAMINIDASE"/>
    <property type="match status" value="1"/>
</dbReference>
<dbReference type="InterPro" id="IPR041233">
    <property type="entry name" value="Melibiase_C"/>
</dbReference>
<dbReference type="GO" id="GO:0005737">
    <property type="term" value="C:cytoplasm"/>
    <property type="evidence" value="ECO:0007669"/>
    <property type="project" value="TreeGrafter"/>
</dbReference>
<keyword evidence="7" id="KW-1015">Disulfide bond</keyword>
<evidence type="ECO:0000256" key="4">
    <source>
        <dbReference type="ARBA" id="ARBA00022729"/>
    </source>
</evidence>
<evidence type="ECO:0000313" key="11">
    <source>
        <dbReference type="WBParaSite" id="PSAMB.scaffold4692size13845.g24935.t1"/>
    </source>
</evidence>
<feature type="chain" id="PRO_5037171556" description="Alpha-galactosidase" evidence="8">
    <location>
        <begin position="19"/>
        <end position="420"/>
    </location>
</feature>